<dbReference type="EMBL" id="QUSW01000001">
    <property type="protein sequence ID" value="RQP26063.1"/>
    <property type="molecule type" value="Genomic_DNA"/>
</dbReference>
<name>A0A3N7HW37_9BURK</name>
<organism evidence="3 4">
    <name type="scientific">Piscinibacter terrae</name>
    <dbReference type="NCBI Taxonomy" id="2496871"/>
    <lineage>
        <taxon>Bacteria</taxon>
        <taxon>Pseudomonadati</taxon>
        <taxon>Pseudomonadota</taxon>
        <taxon>Betaproteobacteria</taxon>
        <taxon>Burkholderiales</taxon>
        <taxon>Sphaerotilaceae</taxon>
        <taxon>Piscinibacter</taxon>
    </lineage>
</organism>
<dbReference type="OrthoDB" id="9912395at2"/>
<accession>A0A3N7HW37</accession>
<dbReference type="Proteomes" id="UP000267464">
    <property type="component" value="Unassembled WGS sequence"/>
</dbReference>
<evidence type="ECO:0000313" key="3">
    <source>
        <dbReference type="EMBL" id="RQP26063.1"/>
    </source>
</evidence>
<evidence type="ECO:0000256" key="1">
    <source>
        <dbReference type="SAM" id="SignalP"/>
    </source>
</evidence>
<gene>
    <name evidence="3" type="ORF">DZC73_03185</name>
</gene>
<dbReference type="InterPro" id="IPR013424">
    <property type="entry name" value="Ice-binding_C"/>
</dbReference>
<dbReference type="NCBIfam" id="TIGR02595">
    <property type="entry name" value="PEP_CTERM"/>
    <property type="match status" value="1"/>
</dbReference>
<dbReference type="AlphaFoldDB" id="A0A3N7HW37"/>
<reference evidence="3 4" key="2">
    <citation type="submission" date="2018-12" db="EMBL/GenBank/DDBJ databases">
        <title>Rhizobacter gummiphilus sp. nov., a rubber-degrading bacterium isolated from the soil of a botanical garden in Japan.</title>
        <authorList>
            <person name="Shunsuke S.S."/>
        </authorList>
    </citation>
    <scope>NUCLEOTIDE SEQUENCE [LARGE SCALE GENOMIC DNA]</scope>
    <source>
        <strain evidence="3 4">S-16</strain>
    </source>
</reference>
<comment type="caution">
    <text evidence="3">The sequence shown here is derived from an EMBL/GenBank/DDBJ whole genome shotgun (WGS) entry which is preliminary data.</text>
</comment>
<feature type="signal peptide" evidence="1">
    <location>
        <begin position="1"/>
        <end position="25"/>
    </location>
</feature>
<sequence>MTSQFMPRLALVAALAAGASQAATAATIGFDALPGNTGDSFSSIVEDGFTVTTTSGDWKQAHAYGAPLPSVFVEDLRSTPFGALQVTNGGLFTFDSLDLAAYWSGVGYEVRGWLGGAEVFDFASSQAAGGFNTVHSTSSQAIDRLTIDLSGGGPGSFNVDNIRVDAAVSPVPEPGTYGLMLLGLGLLGAFMRRRQRG</sequence>
<keyword evidence="4" id="KW-1185">Reference proteome</keyword>
<evidence type="ECO:0000313" key="4">
    <source>
        <dbReference type="Proteomes" id="UP000267464"/>
    </source>
</evidence>
<dbReference type="RefSeq" id="WP_124538734.1">
    <property type="nucleotide sequence ID" value="NZ_QUSW01000001.1"/>
</dbReference>
<keyword evidence="1" id="KW-0732">Signal</keyword>
<reference evidence="3 4" key="1">
    <citation type="submission" date="2018-08" db="EMBL/GenBank/DDBJ databases">
        <authorList>
            <person name="Khan S.A."/>
            <person name="Jeon C.O."/>
            <person name="Chun B.H."/>
            <person name="Jeong S.E."/>
        </authorList>
    </citation>
    <scope>NUCLEOTIDE SEQUENCE [LARGE SCALE GENOMIC DNA]</scope>
    <source>
        <strain evidence="3 4">S-16</strain>
    </source>
</reference>
<protein>
    <submittedName>
        <fullName evidence="3">PEP-CTERM sorting domain-containing protein</fullName>
    </submittedName>
</protein>
<evidence type="ECO:0000259" key="2">
    <source>
        <dbReference type="Pfam" id="PF07589"/>
    </source>
</evidence>
<feature type="domain" description="Ice-binding protein C-terminal" evidence="2">
    <location>
        <begin position="170"/>
        <end position="194"/>
    </location>
</feature>
<proteinExistence type="predicted"/>
<feature type="chain" id="PRO_5018038233" evidence="1">
    <location>
        <begin position="26"/>
        <end position="197"/>
    </location>
</feature>
<dbReference type="Pfam" id="PF07589">
    <property type="entry name" value="PEP-CTERM"/>
    <property type="match status" value="1"/>
</dbReference>